<dbReference type="InterPro" id="IPR011011">
    <property type="entry name" value="Znf_FYVE_PHD"/>
</dbReference>
<evidence type="ECO:0000256" key="5">
    <source>
        <dbReference type="SAM" id="MobiDB-lite"/>
    </source>
</evidence>
<dbReference type="InterPro" id="IPR013083">
    <property type="entry name" value="Znf_RING/FYVE/PHD"/>
</dbReference>
<dbReference type="FunFam" id="3.30.40.100:FF:000005">
    <property type="entry name" value="uncharacterized protein LOC106759733 isoform X4"/>
    <property type="match status" value="1"/>
</dbReference>
<dbReference type="Gene3D" id="3.30.40.100">
    <property type="match status" value="1"/>
</dbReference>
<evidence type="ECO:0000256" key="4">
    <source>
        <dbReference type="PROSITE-ProRule" id="PRU00146"/>
    </source>
</evidence>
<dbReference type="InterPro" id="IPR019787">
    <property type="entry name" value="Znf_PHD-finger"/>
</dbReference>
<evidence type="ECO:0000259" key="7">
    <source>
        <dbReference type="PROSITE" id="PS51050"/>
    </source>
</evidence>
<dbReference type="SMART" id="SM00249">
    <property type="entry name" value="PHD"/>
    <property type="match status" value="1"/>
</dbReference>
<dbReference type="EMBL" id="JAQIZT010000006">
    <property type="protein sequence ID" value="KAJ6995364.1"/>
    <property type="molecule type" value="Genomic_DNA"/>
</dbReference>
<name>A0AAD6QRX3_9ROSI</name>
<keyword evidence="1" id="KW-0479">Metal-binding</keyword>
<feature type="region of interest" description="Disordered" evidence="5">
    <location>
        <begin position="133"/>
        <end position="154"/>
    </location>
</feature>
<proteinExistence type="predicted"/>
<feature type="domain" description="CW-type" evidence="7">
    <location>
        <begin position="385"/>
        <end position="449"/>
    </location>
</feature>
<gene>
    <name evidence="8" type="ORF">NC653_017980</name>
</gene>
<evidence type="ECO:0000313" key="9">
    <source>
        <dbReference type="Proteomes" id="UP001164929"/>
    </source>
</evidence>
<dbReference type="Pfam" id="PF00628">
    <property type="entry name" value="PHD"/>
    <property type="match status" value="1"/>
</dbReference>
<feature type="domain" description="PHD-type" evidence="6">
    <location>
        <begin position="244"/>
        <end position="294"/>
    </location>
</feature>
<protein>
    <submittedName>
        <fullName evidence="8">Uncharacterized protein</fullName>
    </submittedName>
</protein>
<dbReference type="PROSITE" id="PS01359">
    <property type="entry name" value="ZF_PHD_1"/>
    <property type="match status" value="1"/>
</dbReference>
<dbReference type="SUPFAM" id="SSF57903">
    <property type="entry name" value="FYVE/PHD zinc finger"/>
    <property type="match status" value="1"/>
</dbReference>
<dbReference type="InterPro" id="IPR001965">
    <property type="entry name" value="Znf_PHD"/>
</dbReference>
<dbReference type="GO" id="GO:0008270">
    <property type="term" value="F:zinc ion binding"/>
    <property type="evidence" value="ECO:0007669"/>
    <property type="project" value="UniProtKB-KW"/>
</dbReference>
<dbReference type="PROSITE" id="PS50016">
    <property type="entry name" value="ZF_PHD_2"/>
    <property type="match status" value="1"/>
</dbReference>
<dbReference type="Gene3D" id="3.30.40.10">
    <property type="entry name" value="Zinc/RING finger domain, C3HC4 (zinc finger)"/>
    <property type="match status" value="1"/>
</dbReference>
<sequence length="494" mass="54879">MSAHFEVDGFDQIREDLNPSTAILYPEPYQHGMLNLSPRWVPPEIRRDEAAWQVNIMLHGLIPSSVEAALPFAPNYSRQDLFSEWVPEKAWKSPLVQVEFPQDGSNPLIAGNCYEIPGSYVARKRRKKSAIMSSVEPETDKAPTNAVNCDPPVVNDDGVRARTIPSVVAKSKSGMGVGSITARINISNIVEHPDSELEVSGDDLSIRELCTSVLRSHGLLAGDCPVSNSAPTEVLENIKNNNFFQSCELCGNLEKALNMLLCDHCEEAFHLSCCNLNMEMIPTDLWFCPSCSKLNHNVSQETSFLKTCSISWWNEKSKLGPIASMLKYPEAHTSRVRIGASYQATVPEWSDQLSMDSDCFGEPLEIDTSQTVCLHECPQDRSSNAKPMSNWLQCREVLLDDARGIEGTICGKWRRAPFSEVQTDSWDCSCSVLWDPSHSDCAVPQVELETDEVLRQLKYVEQVCARVLSFLSTAAINTNVILELLSATCNLGFV</sequence>
<evidence type="ECO:0000313" key="8">
    <source>
        <dbReference type="EMBL" id="KAJ6995364.1"/>
    </source>
</evidence>
<accession>A0AAD6QRX3</accession>
<evidence type="ECO:0000256" key="2">
    <source>
        <dbReference type="ARBA" id="ARBA00022771"/>
    </source>
</evidence>
<evidence type="ECO:0000256" key="1">
    <source>
        <dbReference type="ARBA" id="ARBA00022723"/>
    </source>
</evidence>
<comment type="caution">
    <text evidence="8">The sequence shown here is derived from an EMBL/GenBank/DDBJ whole genome shotgun (WGS) entry which is preliminary data.</text>
</comment>
<dbReference type="PROSITE" id="PS51050">
    <property type="entry name" value="ZF_CW"/>
    <property type="match status" value="1"/>
</dbReference>
<dbReference type="Proteomes" id="UP001164929">
    <property type="component" value="Chromosome 6"/>
</dbReference>
<evidence type="ECO:0000256" key="3">
    <source>
        <dbReference type="ARBA" id="ARBA00022833"/>
    </source>
</evidence>
<keyword evidence="9" id="KW-1185">Reference proteome</keyword>
<keyword evidence="3" id="KW-0862">Zinc</keyword>
<reference evidence="8" key="1">
    <citation type="journal article" date="2023" name="Mol. Ecol. Resour.">
        <title>Chromosome-level genome assembly of a triploid poplar Populus alba 'Berolinensis'.</title>
        <authorList>
            <person name="Chen S."/>
            <person name="Yu Y."/>
            <person name="Wang X."/>
            <person name="Wang S."/>
            <person name="Zhang T."/>
            <person name="Zhou Y."/>
            <person name="He R."/>
            <person name="Meng N."/>
            <person name="Wang Y."/>
            <person name="Liu W."/>
            <person name="Liu Z."/>
            <person name="Liu J."/>
            <person name="Guo Q."/>
            <person name="Huang H."/>
            <person name="Sederoff R.R."/>
            <person name="Wang G."/>
            <person name="Qu G."/>
            <person name="Chen S."/>
        </authorList>
    </citation>
    <scope>NUCLEOTIDE SEQUENCE</scope>
    <source>
        <strain evidence="8">SC-2020</strain>
    </source>
</reference>
<dbReference type="InterPro" id="IPR019786">
    <property type="entry name" value="Zinc_finger_PHD-type_CS"/>
</dbReference>
<dbReference type="InterPro" id="IPR011124">
    <property type="entry name" value="Znf_CW"/>
</dbReference>
<dbReference type="AlphaFoldDB" id="A0AAD6QRX3"/>
<evidence type="ECO:0000259" key="6">
    <source>
        <dbReference type="PROSITE" id="PS50016"/>
    </source>
</evidence>
<organism evidence="8 9">
    <name type="scientific">Populus alba x Populus x berolinensis</name>
    <dbReference type="NCBI Taxonomy" id="444605"/>
    <lineage>
        <taxon>Eukaryota</taxon>
        <taxon>Viridiplantae</taxon>
        <taxon>Streptophyta</taxon>
        <taxon>Embryophyta</taxon>
        <taxon>Tracheophyta</taxon>
        <taxon>Spermatophyta</taxon>
        <taxon>Magnoliopsida</taxon>
        <taxon>eudicotyledons</taxon>
        <taxon>Gunneridae</taxon>
        <taxon>Pentapetalae</taxon>
        <taxon>rosids</taxon>
        <taxon>fabids</taxon>
        <taxon>Malpighiales</taxon>
        <taxon>Salicaceae</taxon>
        <taxon>Saliceae</taxon>
        <taxon>Populus</taxon>
    </lineage>
</organism>
<keyword evidence="2 4" id="KW-0863">Zinc-finger</keyword>